<evidence type="ECO:0000256" key="1">
    <source>
        <dbReference type="SAM" id="SignalP"/>
    </source>
</evidence>
<accession>A0ABR3GFA7</accession>
<gene>
    <name evidence="2" type="ORF">Q9L58_006671</name>
</gene>
<keyword evidence="1" id="KW-0732">Signal</keyword>
<evidence type="ECO:0000313" key="3">
    <source>
        <dbReference type="Proteomes" id="UP001447188"/>
    </source>
</evidence>
<dbReference type="Proteomes" id="UP001447188">
    <property type="component" value="Unassembled WGS sequence"/>
</dbReference>
<comment type="caution">
    <text evidence="2">The sequence shown here is derived from an EMBL/GenBank/DDBJ whole genome shotgun (WGS) entry which is preliminary data.</text>
</comment>
<evidence type="ECO:0000313" key="2">
    <source>
        <dbReference type="EMBL" id="KAL0634422.1"/>
    </source>
</evidence>
<sequence length="183" mass="19480">MHFTTATAISLLSITLSASATPLHTRNIDTGFWQLSIKPRGDSSAIAVPIVLGFGPDNNWTQASTGAEGEVPLCIQLLRTVDSEGVPSKGAKVINHPSVAEDLYMWKTQGAKYLMTSTRINIGSGIRGNWTFVQDPNSSDMILDLDGDTVAKLDQWGMHFGSDTPPTVVGPLVTVVGVPVEAC</sequence>
<reference evidence="2 3" key="1">
    <citation type="submission" date="2024-02" db="EMBL/GenBank/DDBJ databases">
        <title>Discinaceae phylogenomics.</title>
        <authorList>
            <person name="Dirks A.C."/>
            <person name="James T.Y."/>
        </authorList>
    </citation>
    <scope>NUCLEOTIDE SEQUENCE [LARGE SCALE GENOMIC DNA]</scope>
    <source>
        <strain evidence="2 3">ACD0624</strain>
    </source>
</reference>
<name>A0ABR3GFA7_9PEZI</name>
<keyword evidence="3" id="KW-1185">Reference proteome</keyword>
<organism evidence="2 3">
    <name type="scientific">Discina gigas</name>
    <dbReference type="NCBI Taxonomy" id="1032678"/>
    <lineage>
        <taxon>Eukaryota</taxon>
        <taxon>Fungi</taxon>
        <taxon>Dikarya</taxon>
        <taxon>Ascomycota</taxon>
        <taxon>Pezizomycotina</taxon>
        <taxon>Pezizomycetes</taxon>
        <taxon>Pezizales</taxon>
        <taxon>Discinaceae</taxon>
        <taxon>Discina</taxon>
    </lineage>
</organism>
<dbReference type="EMBL" id="JBBBZM010000095">
    <property type="protein sequence ID" value="KAL0634422.1"/>
    <property type="molecule type" value="Genomic_DNA"/>
</dbReference>
<feature type="signal peptide" evidence="1">
    <location>
        <begin position="1"/>
        <end position="20"/>
    </location>
</feature>
<proteinExistence type="predicted"/>
<protein>
    <submittedName>
        <fullName evidence="2">Uncharacterized protein</fullName>
    </submittedName>
</protein>
<feature type="chain" id="PRO_5047247345" evidence="1">
    <location>
        <begin position="21"/>
        <end position="183"/>
    </location>
</feature>